<reference evidence="3 4" key="1">
    <citation type="submission" date="2024-08" db="EMBL/GenBank/DDBJ databases">
        <authorList>
            <person name="Cucini C."/>
            <person name="Frati F."/>
        </authorList>
    </citation>
    <scope>NUCLEOTIDE SEQUENCE [LARGE SCALE GENOMIC DNA]</scope>
</reference>
<protein>
    <submittedName>
        <fullName evidence="3">Uncharacterized protein</fullName>
    </submittedName>
</protein>
<organism evidence="3 4">
    <name type="scientific">Orchesella dallaii</name>
    <dbReference type="NCBI Taxonomy" id="48710"/>
    <lineage>
        <taxon>Eukaryota</taxon>
        <taxon>Metazoa</taxon>
        <taxon>Ecdysozoa</taxon>
        <taxon>Arthropoda</taxon>
        <taxon>Hexapoda</taxon>
        <taxon>Collembola</taxon>
        <taxon>Entomobryomorpha</taxon>
        <taxon>Entomobryoidea</taxon>
        <taxon>Orchesellidae</taxon>
        <taxon>Orchesellinae</taxon>
        <taxon>Orchesella</taxon>
    </lineage>
</organism>
<feature type="compositionally biased region" description="Basic and acidic residues" evidence="2">
    <location>
        <begin position="377"/>
        <end position="393"/>
    </location>
</feature>
<evidence type="ECO:0000313" key="3">
    <source>
        <dbReference type="EMBL" id="CAL8129505.1"/>
    </source>
</evidence>
<proteinExistence type="predicted"/>
<dbReference type="Proteomes" id="UP001642540">
    <property type="component" value="Unassembled WGS sequence"/>
</dbReference>
<accession>A0ABP1RKC7</accession>
<name>A0ABP1RKC7_9HEXA</name>
<feature type="compositionally biased region" description="Polar residues" evidence="2">
    <location>
        <begin position="449"/>
        <end position="459"/>
    </location>
</feature>
<feature type="region of interest" description="Disordered" evidence="2">
    <location>
        <begin position="425"/>
        <end position="459"/>
    </location>
</feature>
<gene>
    <name evidence="3" type="ORF">ODALV1_LOCUS23237</name>
</gene>
<feature type="compositionally biased region" description="Polar residues" evidence="2">
    <location>
        <begin position="52"/>
        <end position="79"/>
    </location>
</feature>
<evidence type="ECO:0000256" key="2">
    <source>
        <dbReference type="SAM" id="MobiDB-lite"/>
    </source>
</evidence>
<feature type="non-terminal residue" evidence="3">
    <location>
        <position position="459"/>
    </location>
</feature>
<comment type="caution">
    <text evidence="3">The sequence shown here is derived from an EMBL/GenBank/DDBJ whole genome shotgun (WGS) entry which is preliminary data.</text>
</comment>
<feature type="coiled-coil region" evidence="1">
    <location>
        <begin position="102"/>
        <end position="143"/>
    </location>
</feature>
<evidence type="ECO:0000256" key="1">
    <source>
        <dbReference type="SAM" id="Coils"/>
    </source>
</evidence>
<feature type="region of interest" description="Disordered" evidence="2">
    <location>
        <begin position="52"/>
        <end position="85"/>
    </location>
</feature>
<keyword evidence="4" id="KW-1185">Reference proteome</keyword>
<dbReference type="EMBL" id="CAXLJM020000078">
    <property type="protein sequence ID" value="CAL8129505.1"/>
    <property type="molecule type" value="Genomic_DNA"/>
</dbReference>
<evidence type="ECO:0000313" key="4">
    <source>
        <dbReference type="Proteomes" id="UP001642540"/>
    </source>
</evidence>
<sequence length="459" mass="50595">MFPRIKPASKECQDNTSLGLMSGALTHTNVLSNRGSTTSTSASTVIMKEVSSSLKDTKAGSESSLQSNADSIYNHSFQPNGFKRDDQSDKRIEYLEEQVKIIPELEVKLTLLKEEKRQLMKLLDNEKNKCAKLEEKVTSSQYRKDRSIRNFDVGVQVQEHDLKVSDPLKLLQIVEKVDCGVQATSNDDMDRGRSRSPPKICVLTKNASILAKPKTGDVGYTIKPPSKDIGVVTKIDRRDIGVTVQLSEPAVTPPEKALIFLKKPSKTLGVNTEQLRQKTTGTNTVAIAESTPKPEYLSKLTITTRSPMRQVHDAGDEGVPVEKPILKDHKLDITVTSSVSAPVVSLTATSPLTAIETKSLSKIPRLTSPTSPKSPPKRMESPIEERNSSEESLARTSPTPMSGIPMIGSLRKPVFQRTDTFTKEIHFPVSRFPTSQLEPLEEEDKERPSTSGSFASLQE</sequence>
<keyword evidence="1" id="KW-0175">Coiled coil</keyword>
<feature type="region of interest" description="Disordered" evidence="2">
    <location>
        <begin position="360"/>
        <end position="410"/>
    </location>
</feature>